<protein>
    <submittedName>
        <fullName evidence="3">Uncharacterized protein</fullName>
    </submittedName>
</protein>
<evidence type="ECO:0000256" key="2">
    <source>
        <dbReference type="SAM" id="SignalP"/>
    </source>
</evidence>
<feature type="chain" id="PRO_5035175860" evidence="2">
    <location>
        <begin position="23"/>
        <end position="364"/>
    </location>
</feature>
<evidence type="ECO:0000313" key="3">
    <source>
        <dbReference type="EMBL" id="KAG8467222.1"/>
    </source>
</evidence>
<dbReference type="OrthoDB" id="275936at2759"/>
<dbReference type="GO" id="GO:0005739">
    <property type="term" value="C:mitochondrion"/>
    <property type="evidence" value="ECO:0007669"/>
    <property type="project" value="TreeGrafter"/>
</dbReference>
<dbReference type="EMBL" id="JAGTXO010000006">
    <property type="protein sequence ID" value="KAG8467222.1"/>
    <property type="molecule type" value="Genomic_DNA"/>
</dbReference>
<accession>A0A8J5XRT1</accession>
<dbReference type="PANTHER" id="PTHR37845:SF1">
    <property type="entry name" value="SEQUENCE ORPHAN"/>
    <property type="match status" value="1"/>
</dbReference>
<keyword evidence="1" id="KW-1133">Transmembrane helix</keyword>
<proteinExistence type="predicted"/>
<reference evidence="3" key="1">
    <citation type="submission" date="2021-05" db="EMBL/GenBank/DDBJ databases">
        <title>The genome of the haptophyte Pavlova lutheri (Diacronema luteri, Pavlovales) - a model for lipid biosynthesis in eukaryotic algae.</title>
        <authorList>
            <person name="Hulatt C.J."/>
            <person name="Posewitz M.C."/>
        </authorList>
    </citation>
    <scope>NUCLEOTIDE SEQUENCE</scope>
    <source>
        <strain evidence="3">NIVA-4/92</strain>
    </source>
</reference>
<keyword evidence="1" id="KW-0472">Membrane</keyword>
<feature type="transmembrane region" description="Helical" evidence="1">
    <location>
        <begin position="180"/>
        <end position="200"/>
    </location>
</feature>
<dbReference type="Proteomes" id="UP000751190">
    <property type="component" value="Unassembled WGS sequence"/>
</dbReference>
<dbReference type="InterPro" id="IPR038781">
    <property type="entry name" value="C365.16-ike"/>
</dbReference>
<dbReference type="OMA" id="IGCLTNM"/>
<keyword evidence="4" id="KW-1185">Reference proteome</keyword>
<gene>
    <name evidence="3" type="ORF">KFE25_000538</name>
</gene>
<feature type="transmembrane region" description="Helical" evidence="1">
    <location>
        <begin position="95"/>
        <end position="114"/>
    </location>
</feature>
<comment type="caution">
    <text evidence="3">The sequence shown here is derived from an EMBL/GenBank/DDBJ whole genome shotgun (WGS) entry which is preliminary data.</text>
</comment>
<evidence type="ECO:0000256" key="1">
    <source>
        <dbReference type="SAM" id="Phobius"/>
    </source>
</evidence>
<dbReference type="AlphaFoldDB" id="A0A8J5XRT1"/>
<dbReference type="PANTHER" id="PTHR37845">
    <property type="entry name" value="SEQUENCE ORPHAN"/>
    <property type="match status" value="1"/>
</dbReference>
<keyword evidence="2" id="KW-0732">Signal</keyword>
<evidence type="ECO:0000313" key="4">
    <source>
        <dbReference type="Proteomes" id="UP000751190"/>
    </source>
</evidence>
<feature type="signal peptide" evidence="2">
    <location>
        <begin position="1"/>
        <end position="22"/>
    </location>
</feature>
<organism evidence="3 4">
    <name type="scientific">Diacronema lutheri</name>
    <name type="common">Unicellular marine alga</name>
    <name type="synonym">Monochrysis lutheri</name>
    <dbReference type="NCBI Taxonomy" id="2081491"/>
    <lineage>
        <taxon>Eukaryota</taxon>
        <taxon>Haptista</taxon>
        <taxon>Haptophyta</taxon>
        <taxon>Pavlovophyceae</taxon>
        <taxon>Pavlovales</taxon>
        <taxon>Pavlovaceae</taxon>
        <taxon>Diacronema</taxon>
    </lineage>
</organism>
<sequence length="364" mass="37958">MPARRAGFACATLLFCPTAVGAHAGSARHGALRTCHTRASAMRARQFAPTSQRATPTAGRLAMSTSSAEPSMIPAVDVPMPSQAAISAAMRSIQVLAGFAIAILAIGIAVKVAGGTLATRLCIDVLSGCLAAVAVSPFVALVDGAVARSLANKTPPTLELWTSVLELARAPRALLFRSDFYFTAFVYIVTYLTANISATLRAGELLRLGLITGANMLSGLKKDAYIAMTNPRKGAGAAGPVGRRTLALFCARDVNAIGASFVLPRLLAPHVSRALPHLGGAGAALACQIVAPPICELLNTNVHLLALDVYNRPRSSAADRLETISRQYPCSVLVRVVRVLVAFSLGGIGNRIVRLYLLRALAVG</sequence>
<name>A0A8J5XRT1_DIALT</name>
<keyword evidence="1" id="KW-0812">Transmembrane</keyword>
<feature type="transmembrane region" description="Helical" evidence="1">
    <location>
        <begin position="121"/>
        <end position="142"/>
    </location>
</feature>